<keyword evidence="3" id="KW-1185">Reference proteome</keyword>
<evidence type="ECO:0000313" key="3">
    <source>
        <dbReference type="Proteomes" id="UP000789595"/>
    </source>
</evidence>
<feature type="region of interest" description="Disordered" evidence="1">
    <location>
        <begin position="1"/>
        <end position="25"/>
    </location>
</feature>
<feature type="compositionally biased region" description="Basic residues" evidence="1">
    <location>
        <begin position="151"/>
        <end position="160"/>
    </location>
</feature>
<protein>
    <submittedName>
        <fullName evidence="2">Uncharacterized protein</fullName>
    </submittedName>
</protein>
<organism evidence="2 3">
    <name type="scientific">Pelagomonas calceolata</name>
    <dbReference type="NCBI Taxonomy" id="35677"/>
    <lineage>
        <taxon>Eukaryota</taxon>
        <taxon>Sar</taxon>
        <taxon>Stramenopiles</taxon>
        <taxon>Ochrophyta</taxon>
        <taxon>Pelagophyceae</taxon>
        <taxon>Pelagomonadales</taxon>
        <taxon>Pelagomonadaceae</taxon>
        <taxon>Pelagomonas</taxon>
    </lineage>
</organism>
<dbReference type="Proteomes" id="UP000789595">
    <property type="component" value="Unassembled WGS sequence"/>
</dbReference>
<sequence length="160" mass="17188">MRDAPPPRQTRQNSAAAKRSVPAGPVAHREHLEVEVDVRHVVHRPLGQREPDQLPRVGVLVADGPLVLGARHEDRVLLRALVGGRHDGVPREELALAGELVLHLLEPPARLLVDVLGDFAVAAGQGPRGAARPRGGCGEPRRPPCEGPHFSSRRRGGVDV</sequence>
<accession>A0A8J2X4V0</accession>
<feature type="region of interest" description="Disordered" evidence="1">
    <location>
        <begin position="124"/>
        <end position="160"/>
    </location>
</feature>
<reference evidence="2" key="1">
    <citation type="submission" date="2021-11" db="EMBL/GenBank/DDBJ databases">
        <authorList>
            <consortium name="Genoscope - CEA"/>
            <person name="William W."/>
        </authorList>
    </citation>
    <scope>NUCLEOTIDE SEQUENCE</scope>
</reference>
<dbReference type="EMBL" id="CAKKNE010000006">
    <property type="protein sequence ID" value="CAH0379517.1"/>
    <property type="molecule type" value="Genomic_DNA"/>
</dbReference>
<proteinExistence type="predicted"/>
<comment type="caution">
    <text evidence="2">The sequence shown here is derived from an EMBL/GenBank/DDBJ whole genome shotgun (WGS) entry which is preliminary data.</text>
</comment>
<name>A0A8J2X4V0_9STRA</name>
<evidence type="ECO:0000313" key="2">
    <source>
        <dbReference type="EMBL" id="CAH0379517.1"/>
    </source>
</evidence>
<gene>
    <name evidence="2" type="ORF">PECAL_6P11450</name>
</gene>
<dbReference type="AlphaFoldDB" id="A0A8J2X4V0"/>
<evidence type="ECO:0000256" key="1">
    <source>
        <dbReference type="SAM" id="MobiDB-lite"/>
    </source>
</evidence>